<dbReference type="PROSITE" id="PS51417">
    <property type="entry name" value="ARF"/>
    <property type="match status" value="1"/>
</dbReference>
<keyword evidence="4" id="KW-0479">Metal-binding</keyword>
<evidence type="ECO:0000256" key="3">
    <source>
        <dbReference type="PIRSR" id="PIRSR606689-1"/>
    </source>
</evidence>
<feature type="binding site" evidence="3">
    <location>
        <begin position="30"/>
        <end position="37"/>
    </location>
    <ligand>
        <name>GTP</name>
        <dbReference type="ChEBI" id="CHEBI:37565"/>
    </ligand>
</feature>
<dbReference type="SMART" id="SM00177">
    <property type="entry name" value="ARF"/>
    <property type="match status" value="1"/>
</dbReference>
<dbReference type="EMBL" id="LR782995">
    <property type="protein sequence ID" value="CAB3222737.1"/>
    <property type="molecule type" value="mRNA"/>
</dbReference>
<dbReference type="FunFam" id="3.40.50.300:FF:003539">
    <property type="entry name" value="ADP-ribosylation factor 1"/>
    <property type="match status" value="1"/>
</dbReference>
<dbReference type="SMART" id="SM00178">
    <property type="entry name" value="SAR"/>
    <property type="match status" value="1"/>
</dbReference>
<keyword evidence="1 3" id="KW-0547">Nucleotide-binding</keyword>
<dbReference type="Pfam" id="PF00025">
    <property type="entry name" value="Arf"/>
    <property type="match status" value="1"/>
</dbReference>
<dbReference type="PANTHER" id="PTHR11711">
    <property type="entry name" value="ADP RIBOSYLATION FACTOR-RELATED"/>
    <property type="match status" value="1"/>
</dbReference>
<dbReference type="AlphaFoldDB" id="A0A6F9D626"/>
<dbReference type="GO" id="GO:0003924">
    <property type="term" value="F:GTPase activity"/>
    <property type="evidence" value="ECO:0007669"/>
    <property type="project" value="InterPro"/>
</dbReference>
<feature type="binding site" evidence="3">
    <location>
        <position position="76"/>
    </location>
    <ligand>
        <name>GTP</name>
        <dbReference type="ChEBI" id="CHEBI:37565"/>
    </ligand>
</feature>
<dbReference type="GO" id="GO:0005525">
    <property type="term" value="F:GTP binding"/>
    <property type="evidence" value="ECO:0007669"/>
    <property type="project" value="UniProtKB-KW"/>
</dbReference>
<evidence type="ECO:0000256" key="5">
    <source>
        <dbReference type="RuleBase" id="RU003925"/>
    </source>
</evidence>
<keyword evidence="4" id="KW-0460">Magnesium</keyword>
<feature type="binding site" evidence="4">
    <location>
        <position position="37"/>
    </location>
    <ligand>
        <name>Mg(2+)</name>
        <dbReference type="ChEBI" id="CHEBI:18420"/>
    </ligand>
</feature>
<dbReference type="Gene3D" id="3.40.50.300">
    <property type="entry name" value="P-loop containing nucleotide triphosphate hydrolases"/>
    <property type="match status" value="1"/>
</dbReference>
<feature type="binding site" evidence="3">
    <location>
        <begin position="132"/>
        <end position="135"/>
    </location>
    <ligand>
        <name>GTP</name>
        <dbReference type="ChEBI" id="CHEBI:37565"/>
    </ligand>
</feature>
<keyword evidence="2 3" id="KW-0342">GTP-binding</keyword>
<organism evidence="6">
    <name type="scientific">Phallusia mammillata</name>
    <dbReference type="NCBI Taxonomy" id="59560"/>
    <lineage>
        <taxon>Eukaryota</taxon>
        <taxon>Metazoa</taxon>
        <taxon>Chordata</taxon>
        <taxon>Tunicata</taxon>
        <taxon>Ascidiacea</taxon>
        <taxon>Phlebobranchia</taxon>
        <taxon>Ascidiidae</taxon>
        <taxon>Phallusia</taxon>
    </lineage>
</organism>
<dbReference type="InterPro" id="IPR027417">
    <property type="entry name" value="P-loop_NTPase"/>
</dbReference>
<dbReference type="SMART" id="SM00175">
    <property type="entry name" value="RAB"/>
    <property type="match status" value="1"/>
</dbReference>
<dbReference type="GO" id="GO:0046872">
    <property type="term" value="F:metal ion binding"/>
    <property type="evidence" value="ECO:0007669"/>
    <property type="project" value="UniProtKB-KW"/>
</dbReference>
<dbReference type="SUPFAM" id="SSF52540">
    <property type="entry name" value="P-loop containing nucleoside triphosphate hydrolases"/>
    <property type="match status" value="1"/>
</dbReference>
<evidence type="ECO:0000256" key="1">
    <source>
        <dbReference type="ARBA" id="ARBA00022741"/>
    </source>
</evidence>
<protein>
    <submittedName>
        <fullName evidence="6">ADP-ribosylation factor 3</fullName>
    </submittedName>
</protein>
<gene>
    <name evidence="6" type="primary">Arf3-001</name>
</gene>
<evidence type="ECO:0000313" key="6">
    <source>
        <dbReference type="EMBL" id="CAB3222737.1"/>
    </source>
</evidence>
<dbReference type="InterPro" id="IPR006689">
    <property type="entry name" value="Small_GTPase_ARF/SAR"/>
</dbReference>
<name>A0A6F9D626_9ASCI</name>
<evidence type="ECO:0000256" key="4">
    <source>
        <dbReference type="PIRSR" id="PIRSR606689-2"/>
    </source>
</evidence>
<dbReference type="PRINTS" id="PR00328">
    <property type="entry name" value="SAR1GTPBP"/>
</dbReference>
<feature type="binding site" evidence="4">
    <location>
        <position position="54"/>
    </location>
    <ligand>
        <name>Mg(2+)</name>
        <dbReference type="ChEBI" id="CHEBI:18420"/>
    </ligand>
</feature>
<proteinExistence type="evidence at transcript level"/>
<accession>A0A6F9D626</accession>
<dbReference type="NCBIfam" id="TIGR00231">
    <property type="entry name" value="small_GTP"/>
    <property type="match status" value="1"/>
</dbReference>
<comment type="similarity">
    <text evidence="5">Belongs to the small GTPase superfamily. Arf family.</text>
</comment>
<dbReference type="InterPro" id="IPR024156">
    <property type="entry name" value="Small_GTPase_ARF"/>
</dbReference>
<reference evidence="6" key="1">
    <citation type="submission" date="2020-04" db="EMBL/GenBank/DDBJ databases">
        <authorList>
            <person name="Neveu A P."/>
        </authorList>
    </citation>
    <scope>NUCLEOTIDE SEQUENCE</scope>
    <source>
        <tissue evidence="6">Whole embryo</tissue>
    </source>
</reference>
<evidence type="ECO:0000256" key="2">
    <source>
        <dbReference type="ARBA" id="ARBA00023134"/>
    </source>
</evidence>
<dbReference type="InterPro" id="IPR005225">
    <property type="entry name" value="Small_GTP-bd"/>
</dbReference>
<sequence length="193" mass="22133">MGNSGSLESSKGGLFRKLFSNKEVRILMVGLDCAGKTTILYSMKMGKVVRTIPTIGFNVETVEYKNLSFSVWDIGGQDKIRPLWRHYFYNVQGLIYVVDTNDRERIEEAREELHSLLEEDDLKDCRLIVFANKQDLPNAMRIEEIKEKLNLASIVNRRWHIQASCAISGQGLLEGLTWLASQFKQGKKYKDNL</sequence>